<dbReference type="Proteomes" id="UP000194003">
    <property type="component" value="Unassembled WGS sequence"/>
</dbReference>
<organism evidence="1 2">
    <name type="scientific">Magnetofaba australis IT-1</name>
    <dbReference type="NCBI Taxonomy" id="1434232"/>
    <lineage>
        <taxon>Bacteria</taxon>
        <taxon>Pseudomonadati</taxon>
        <taxon>Pseudomonadota</taxon>
        <taxon>Magnetococcia</taxon>
        <taxon>Magnetococcales</taxon>
        <taxon>Magnetococcaceae</taxon>
        <taxon>Magnetofaba</taxon>
    </lineage>
</organism>
<evidence type="ECO:0000313" key="1">
    <source>
        <dbReference type="EMBL" id="OSM07656.1"/>
    </source>
</evidence>
<reference evidence="1 2" key="1">
    <citation type="journal article" date="2016" name="BMC Genomics">
        <title>Combined genomic and structural analyses of a cultured magnetotactic bacterium reveals its niche adaptation to a dynamic environment.</title>
        <authorList>
            <person name="Araujo A.C."/>
            <person name="Morillo V."/>
            <person name="Cypriano J."/>
            <person name="Teixeira L.C."/>
            <person name="Leao P."/>
            <person name="Lyra S."/>
            <person name="Almeida L.G."/>
            <person name="Bazylinski D.A."/>
            <person name="Vasconcellos A.T."/>
            <person name="Abreu F."/>
            <person name="Lins U."/>
        </authorList>
    </citation>
    <scope>NUCLEOTIDE SEQUENCE [LARGE SCALE GENOMIC DNA]</scope>
    <source>
        <strain evidence="1 2">IT-1</strain>
    </source>
</reference>
<dbReference type="SUPFAM" id="SSF89562">
    <property type="entry name" value="RraA-like"/>
    <property type="match status" value="1"/>
</dbReference>
<dbReference type="InterPro" id="IPR036704">
    <property type="entry name" value="RraA/RraA-like_sf"/>
</dbReference>
<proteinExistence type="predicted"/>
<keyword evidence="2" id="KW-1185">Reference proteome</keyword>
<dbReference type="STRING" id="1434232.MAIT1_04582"/>
<gene>
    <name evidence="1" type="ORF">MAIT1_04582</name>
</gene>
<comment type="caution">
    <text evidence="1">The sequence shown here is derived from an EMBL/GenBank/DDBJ whole genome shotgun (WGS) entry which is preliminary data.</text>
</comment>
<name>A0A1Y2KCB4_9PROT</name>
<protein>
    <submittedName>
        <fullName evidence="1">Uncharacterized protein</fullName>
    </submittedName>
</protein>
<accession>A0A1Y2KCB4</accession>
<dbReference type="AlphaFoldDB" id="A0A1Y2KCB4"/>
<sequence length="222" mass="23360">MRFLGEASKVELSFSEEKKTLKNYSTPGGGNADTVSLITDVQLVVTAHGFDAEALAMATFGEAGNIAGGSVTDESHTAYLGGYIRAAAGVNLTAVTLTNTGTPLVEGTDYEVKGGGVCILPGAVNVSDGDTVLMSYTHAASRTVEAILNAGKEYRMVFDGFNQANDNTPVVLDVWRVKNTPSSIGLVTDDFGNIEFTFDVLKDDARTGIGVSKFFKLTQIEG</sequence>
<dbReference type="EMBL" id="LVJN01000012">
    <property type="protein sequence ID" value="OSM07656.1"/>
    <property type="molecule type" value="Genomic_DNA"/>
</dbReference>
<evidence type="ECO:0000313" key="2">
    <source>
        <dbReference type="Proteomes" id="UP000194003"/>
    </source>
</evidence>